<gene>
    <name evidence="1" type="ORF">R6G80_00915</name>
</gene>
<evidence type="ECO:0000313" key="2">
    <source>
        <dbReference type="Proteomes" id="UP001281731"/>
    </source>
</evidence>
<dbReference type="RefSeq" id="WP_320756198.1">
    <property type="nucleotide sequence ID" value="NZ_JAWNGC010000001.1"/>
</dbReference>
<sequence>MAQRNKSKALCLTPGELAVLNDEQVLREVLEQLRLRLPDAPPNAAAPIAKGIRDTLEALRNISEPKEAERKAGVIDEIAKRRQARQDRLTKAKIGKNTGL</sequence>
<protein>
    <submittedName>
        <fullName evidence="1">Uncharacterized protein</fullName>
    </submittedName>
</protein>
<organism evidence="1 2">
    <name type="scientific">Actinotignum urinale</name>
    <dbReference type="NCBI Taxonomy" id="190146"/>
    <lineage>
        <taxon>Bacteria</taxon>
        <taxon>Bacillati</taxon>
        <taxon>Actinomycetota</taxon>
        <taxon>Actinomycetes</taxon>
        <taxon>Actinomycetales</taxon>
        <taxon>Actinomycetaceae</taxon>
        <taxon>Actinotignum</taxon>
    </lineage>
</organism>
<name>A0AAW9HKW4_9ACTO</name>
<proteinExistence type="predicted"/>
<dbReference type="Proteomes" id="UP001281731">
    <property type="component" value="Unassembled WGS sequence"/>
</dbReference>
<dbReference type="EMBL" id="JAWNGC010000001">
    <property type="protein sequence ID" value="MDY5154291.1"/>
    <property type="molecule type" value="Genomic_DNA"/>
</dbReference>
<reference evidence="1" key="1">
    <citation type="submission" date="2023-10" db="EMBL/GenBank/DDBJ databases">
        <title>Whole Genome based description of the genera Actinobaculum and Actinotignum reveals a complex phylogenetic relationship within the species included in the genus Actinotignum.</title>
        <authorList>
            <person name="Jensen C.S."/>
            <person name="Dargis R."/>
            <person name="Kemp M."/>
            <person name="Christensen J.J."/>
        </authorList>
    </citation>
    <scope>NUCLEOTIDE SEQUENCE</scope>
    <source>
        <strain evidence="1">SLA_B511</strain>
    </source>
</reference>
<accession>A0AAW9HKW4</accession>
<dbReference type="AlphaFoldDB" id="A0AAW9HKW4"/>
<comment type="caution">
    <text evidence="1">The sequence shown here is derived from an EMBL/GenBank/DDBJ whole genome shotgun (WGS) entry which is preliminary data.</text>
</comment>
<evidence type="ECO:0000313" key="1">
    <source>
        <dbReference type="EMBL" id="MDY5154291.1"/>
    </source>
</evidence>